<dbReference type="SUPFAM" id="SSF55486">
    <property type="entry name" value="Metalloproteases ('zincins'), catalytic domain"/>
    <property type="match status" value="1"/>
</dbReference>
<sequence>MNSSMAPAKYQKPPQLPPKFTATTESLIADTKRLIDRSRGVQDAIVKDVSKEKASFESVLLPIARDDNKMAIESHIIGFYQAVSTDQALRDASTEAEKLLDDYGIESSMRQEVYDLVDAALQQKEELDPESKRLLEKEYKSYVRNGLGIPIGPKRDRFKEIKKRLSEISIVFQKNLNEEQGGLWFTLEELDGVPDDLVSSLKKGEGENEGKIWLTFKYPDLFPTLKYATNAETRKRVFIENENKCNQNVPLFKEAIMLRDEGARLLGYNNHAEFRIEDKMAKLPKTVDDFLGDLRTRLAPGGVKEIAKLLELKQADLKERGLPKETDNYFLWDHRYYDRLMLERDFSLDQQKIAEYFPLQTTIQGMLKIFEELFGLVFIEIVGEDRDALADGGKGSDIVWHKDVQVYSVWDDEGEGSGFVGYLYLDLFPRDGKYGHAANFNLQPGYIDENGKRRYPATALVCNFSKPTPKKPSLLKHDEVVTLFHELGHGIHDLVSRTIYSRFHGTNTVRDFVEAPSQMLENWCWTPSQLKSLSHHYSHLSPEYEAAYFESSGDTKKPAENIPHELIANIISTKHVNDALFNLRQLHFGMFDMTVHEPESHEALEKLDVSTTYNKLRKEISKIDGPEALDEPGKENFKWGNGQATFGHLIGGYDAGYYGYLSSQVYSADMFYTVFKADPMNGKEGRRYRHTVLEKGGSQEEMDTLEDFLGRKPSTEAFYKELGISK</sequence>
<dbReference type="Gene3D" id="1.10.1370.10">
    <property type="entry name" value="Neurolysin, domain 3"/>
    <property type="match status" value="1"/>
</dbReference>
<dbReference type="CDD" id="cd06455">
    <property type="entry name" value="M3A_TOP"/>
    <property type="match status" value="1"/>
</dbReference>
<dbReference type="InterPro" id="IPR024080">
    <property type="entry name" value="Neurolysin/TOP_N"/>
</dbReference>
<evidence type="ECO:0000256" key="6">
    <source>
        <dbReference type="ARBA" id="ARBA00022801"/>
    </source>
</evidence>
<keyword evidence="4 9" id="KW-0645">Protease</keyword>
<dbReference type="InterPro" id="IPR024079">
    <property type="entry name" value="MetalloPept_cat_dom_sf"/>
</dbReference>
<dbReference type="InterPro" id="IPR045090">
    <property type="entry name" value="Pept_M3A_M3B"/>
</dbReference>
<evidence type="ECO:0000256" key="4">
    <source>
        <dbReference type="ARBA" id="ARBA00022670"/>
    </source>
</evidence>
<dbReference type="GO" id="GO:0005758">
    <property type="term" value="C:mitochondrial intermembrane space"/>
    <property type="evidence" value="ECO:0007669"/>
    <property type="project" value="TreeGrafter"/>
</dbReference>
<dbReference type="EMBL" id="ML977639">
    <property type="protein sequence ID" value="KAF1995418.1"/>
    <property type="molecule type" value="Genomic_DNA"/>
</dbReference>
<organism evidence="12 13">
    <name type="scientific">Amniculicola lignicola CBS 123094</name>
    <dbReference type="NCBI Taxonomy" id="1392246"/>
    <lineage>
        <taxon>Eukaryota</taxon>
        <taxon>Fungi</taxon>
        <taxon>Dikarya</taxon>
        <taxon>Ascomycota</taxon>
        <taxon>Pezizomycotina</taxon>
        <taxon>Dothideomycetes</taxon>
        <taxon>Pleosporomycetidae</taxon>
        <taxon>Pleosporales</taxon>
        <taxon>Amniculicolaceae</taxon>
        <taxon>Amniculicola</taxon>
    </lineage>
</organism>
<comment type="subcellular location">
    <subcellularLocation>
        <location evidence="1">Cytoplasm</location>
    </subcellularLocation>
</comment>
<keyword evidence="8 9" id="KW-0482">Metalloprotease</keyword>
<feature type="domain" description="Peptidase M3A/M3B catalytic" evidence="11">
    <location>
        <begin position="225"/>
        <end position="723"/>
    </location>
</feature>
<dbReference type="FunFam" id="3.40.390.10:FF:000006">
    <property type="entry name" value="Thimet oligopeptidase 1"/>
    <property type="match status" value="1"/>
</dbReference>
<name>A0A6A5W2Y5_9PLEO</name>
<accession>A0A6A5W2Y5</accession>
<evidence type="ECO:0000313" key="12">
    <source>
        <dbReference type="EMBL" id="KAF1995418.1"/>
    </source>
</evidence>
<evidence type="ECO:0000256" key="9">
    <source>
        <dbReference type="RuleBase" id="RU003435"/>
    </source>
</evidence>
<evidence type="ECO:0000256" key="1">
    <source>
        <dbReference type="ARBA" id="ARBA00004496"/>
    </source>
</evidence>
<dbReference type="GO" id="GO:0006518">
    <property type="term" value="P:peptide metabolic process"/>
    <property type="evidence" value="ECO:0007669"/>
    <property type="project" value="TreeGrafter"/>
</dbReference>
<dbReference type="GO" id="GO:0046872">
    <property type="term" value="F:metal ion binding"/>
    <property type="evidence" value="ECO:0007669"/>
    <property type="project" value="UniProtKB-UniRule"/>
</dbReference>
<dbReference type="Proteomes" id="UP000799779">
    <property type="component" value="Unassembled WGS sequence"/>
</dbReference>
<dbReference type="Gene3D" id="3.40.390.10">
    <property type="entry name" value="Collagenase (Catalytic Domain)"/>
    <property type="match status" value="1"/>
</dbReference>
<dbReference type="Gene3D" id="1.20.1050.40">
    <property type="entry name" value="Endopeptidase. Chain P, domain 1"/>
    <property type="match status" value="1"/>
</dbReference>
<evidence type="ECO:0000256" key="10">
    <source>
        <dbReference type="SAM" id="MobiDB-lite"/>
    </source>
</evidence>
<comment type="cofactor">
    <cofactor evidence="9">
        <name>Zn(2+)</name>
        <dbReference type="ChEBI" id="CHEBI:29105"/>
    </cofactor>
    <text evidence="9">Binds 1 zinc ion.</text>
</comment>
<dbReference type="PANTHER" id="PTHR11804">
    <property type="entry name" value="PROTEASE M3 THIMET OLIGOPEPTIDASE-RELATED"/>
    <property type="match status" value="1"/>
</dbReference>
<gene>
    <name evidence="12" type="ORF">P154DRAFT_556790</name>
</gene>
<evidence type="ECO:0000256" key="2">
    <source>
        <dbReference type="ARBA" id="ARBA00006040"/>
    </source>
</evidence>
<protein>
    <submittedName>
        <fullName evidence="12">Zincin</fullName>
    </submittedName>
</protein>
<evidence type="ECO:0000256" key="3">
    <source>
        <dbReference type="ARBA" id="ARBA00022490"/>
    </source>
</evidence>
<dbReference type="GO" id="GO:0006508">
    <property type="term" value="P:proteolysis"/>
    <property type="evidence" value="ECO:0007669"/>
    <property type="project" value="UniProtKB-KW"/>
</dbReference>
<dbReference type="GO" id="GO:0004222">
    <property type="term" value="F:metalloendopeptidase activity"/>
    <property type="evidence" value="ECO:0007669"/>
    <property type="project" value="InterPro"/>
</dbReference>
<evidence type="ECO:0000256" key="5">
    <source>
        <dbReference type="ARBA" id="ARBA00022723"/>
    </source>
</evidence>
<keyword evidence="7 9" id="KW-0862">Zinc</keyword>
<keyword evidence="6 9" id="KW-0378">Hydrolase</keyword>
<dbReference type="Pfam" id="PF01432">
    <property type="entry name" value="Peptidase_M3"/>
    <property type="match status" value="1"/>
</dbReference>
<keyword evidence="3" id="KW-0963">Cytoplasm</keyword>
<reference evidence="12" key="1">
    <citation type="journal article" date="2020" name="Stud. Mycol.">
        <title>101 Dothideomycetes genomes: a test case for predicting lifestyles and emergence of pathogens.</title>
        <authorList>
            <person name="Haridas S."/>
            <person name="Albert R."/>
            <person name="Binder M."/>
            <person name="Bloem J."/>
            <person name="Labutti K."/>
            <person name="Salamov A."/>
            <person name="Andreopoulos B."/>
            <person name="Baker S."/>
            <person name="Barry K."/>
            <person name="Bills G."/>
            <person name="Bluhm B."/>
            <person name="Cannon C."/>
            <person name="Castanera R."/>
            <person name="Culley D."/>
            <person name="Daum C."/>
            <person name="Ezra D."/>
            <person name="Gonzalez J."/>
            <person name="Henrissat B."/>
            <person name="Kuo A."/>
            <person name="Liang C."/>
            <person name="Lipzen A."/>
            <person name="Lutzoni F."/>
            <person name="Magnuson J."/>
            <person name="Mondo S."/>
            <person name="Nolan M."/>
            <person name="Ohm R."/>
            <person name="Pangilinan J."/>
            <person name="Park H.-J."/>
            <person name="Ramirez L."/>
            <person name="Alfaro M."/>
            <person name="Sun H."/>
            <person name="Tritt A."/>
            <person name="Yoshinaga Y."/>
            <person name="Zwiers L.-H."/>
            <person name="Turgeon B."/>
            <person name="Goodwin S."/>
            <person name="Spatafora J."/>
            <person name="Crous P."/>
            <person name="Grigoriev I."/>
        </authorList>
    </citation>
    <scope>NUCLEOTIDE SEQUENCE</scope>
    <source>
        <strain evidence="12">CBS 123094</strain>
    </source>
</reference>
<dbReference type="AlphaFoldDB" id="A0A6A5W2Y5"/>
<dbReference type="OrthoDB" id="534666at2759"/>
<feature type="region of interest" description="Disordered" evidence="10">
    <location>
        <begin position="1"/>
        <end position="20"/>
    </location>
</feature>
<evidence type="ECO:0000313" key="13">
    <source>
        <dbReference type="Proteomes" id="UP000799779"/>
    </source>
</evidence>
<comment type="similarity">
    <text evidence="2 9">Belongs to the peptidase M3 family.</text>
</comment>
<keyword evidence="13" id="KW-1185">Reference proteome</keyword>
<evidence type="ECO:0000256" key="8">
    <source>
        <dbReference type="ARBA" id="ARBA00023049"/>
    </source>
</evidence>
<proteinExistence type="inferred from homology"/>
<keyword evidence="5 9" id="KW-0479">Metal-binding</keyword>
<dbReference type="FunFam" id="1.20.1050.40:FF:000001">
    <property type="entry name" value="Thimet oligopeptidase 1"/>
    <property type="match status" value="1"/>
</dbReference>
<evidence type="ECO:0000259" key="11">
    <source>
        <dbReference type="Pfam" id="PF01432"/>
    </source>
</evidence>
<dbReference type="PANTHER" id="PTHR11804:SF84">
    <property type="entry name" value="SACCHAROLYSIN"/>
    <property type="match status" value="1"/>
</dbReference>
<dbReference type="InterPro" id="IPR024077">
    <property type="entry name" value="Neurolysin/TOP_dom2"/>
</dbReference>
<dbReference type="InterPro" id="IPR001567">
    <property type="entry name" value="Pept_M3A_M3B_dom"/>
</dbReference>
<evidence type="ECO:0000256" key="7">
    <source>
        <dbReference type="ARBA" id="ARBA00022833"/>
    </source>
</evidence>